<keyword evidence="2" id="KW-0624">Polysaccharide degradation</keyword>
<dbReference type="SMART" id="SM00656">
    <property type="entry name" value="Amb_all"/>
    <property type="match status" value="1"/>
</dbReference>
<dbReference type="PANTHER" id="PTHR31683:SF18">
    <property type="entry name" value="PECTATE LYASE 21-RELATED"/>
    <property type="match status" value="1"/>
</dbReference>
<evidence type="ECO:0000256" key="3">
    <source>
        <dbReference type="SAM" id="SignalP"/>
    </source>
</evidence>
<comment type="subcellular location">
    <subcellularLocation>
        <location evidence="2">Secreted</location>
    </subcellularLocation>
</comment>
<keyword evidence="2" id="KW-0964">Secreted</keyword>
<evidence type="ECO:0000259" key="4">
    <source>
        <dbReference type="SMART" id="SM00656"/>
    </source>
</evidence>
<gene>
    <name evidence="5" type="ORF">RM705_23985</name>
</gene>
<dbReference type="PANTHER" id="PTHR31683">
    <property type="entry name" value="PECTATE LYASE 18-RELATED"/>
    <property type="match status" value="1"/>
</dbReference>
<accession>A0ABU2Q2H5</accession>
<dbReference type="InterPro" id="IPR002022">
    <property type="entry name" value="Pec_lyase"/>
</dbReference>
<protein>
    <submittedName>
        <fullName evidence="5">Pectate lyase</fullName>
    </submittedName>
</protein>
<comment type="similarity">
    <text evidence="2">Belongs to the polysaccharide lyase 1 family.</text>
</comment>
<dbReference type="Proteomes" id="UP001183881">
    <property type="component" value="Unassembled WGS sequence"/>
</dbReference>
<comment type="caution">
    <text evidence="5">The sequence shown here is derived from an EMBL/GenBank/DDBJ whole genome shotgun (WGS) entry which is preliminary data.</text>
</comment>
<dbReference type="InterPro" id="IPR045032">
    <property type="entry name" value="PEL"/>
</dbReference>
<dbReference type="GO" id="GO:0016829">
    <property type="term" value="F:lyase activity"/>
    <property type="evidence" value="ECO:0007669"/>
    <property type="project" value="UniProtKB-KW"/>
</dbReference>
<keyword evidence="6" id="KW-1185">Reference proteome</keyword>
<dbReference type="InterPro" id="IPR011050">
    <property type="entry name" value="Pectin_lyase_fold/virulence"/>
</dbReference>
<feature type="domain" description="Pectate lyase" evidence="4">
    <location>
        <begin position="138"/>
        <end position="369"/>
    </location>
</feature>
<proteinExistence type="inferred from homology"/>
<dbReference type="SUPFAM" id="SSF51126">
    <property type="entry name" value="Pectin lyase-like"/>
    <property type="match status" value="1"/>
</dbReference>
<feature type="signal peptide" evidence="3">
    <location>
        <begin position="1"/>
        <end position="34"/>
    </location>
</feature>
<feature type="chain" id="PRO_5045920757" evidence="3">
    <location>
        <begin position="35"/>
        <end position="444"/>
    </location>
</feature>
<dbReference type="Pfam" id="PF00544">
    <property type="entry name" value="Pectate_lyase_4"/>
    <property type="match status" value="2"/>
</dbReference>
<sequence>MSTSRWHGHATVRAASLAGCTALVLALTGTGAQAHSPSHHHRDAARQTLGAHDGWGSYGTGTTGGAGADRAHEYTVRTWAQFKEALAAGGDAPKIIKVKGTIDAVSEGCEAFAAPGYDFDDYLETYAPQTWGLEQDLAAEPDDSPEGLRRASAAAQDTAIKANVPSNTTIIGVGRDAGIKGASLQIKNVDNVIVRNLTLESPLDCFPQWDPTDGDQGNWNSEYDTAVVYGSTHVWLDHNTFTDGEHPDSEAPTYFGMLYQQHDGELDIVRGANYVTASWNVFTEHDKTILIGNSDSESTAVGDRGKLKATFHHNLFDGLVERAPRVRFGQVDVYNNHFVAKAGYAYSLGIGKESQLVAEHNAFTLAQGVSPATILKKWSEAPLTAAHNVVNGKRTDLIAVHNAEIPAETLQSGAGWTPTLRTAVHPARAIPFLVEHGAGAGRIR</sequence>
<name>A0ABU2Q2H5_9ACTN</name>
<dbReference type="EMBL" id="JAVRFA010000037">
    <property type="protein sequence ID" value="MDT0397730.1"/>
    <property type="molecule type" value="Genomic_DNA"/>
</dbReference>
<keyword evidence="1 2" id="KW-0456">Lyase</keyword>
<dbReference type="RefSeq" id="WP_311646584.1">
    <property type="nucleotide sequence ID" value="NZ_JAVRFA010000037.1"/>
</dbReference>
<evidence type="ECO:0000313" key="6">
    <source>
        <dbReference type="Proteomes" id="UP001183881"/>
    </source>
</evidence>
<keyword evidence="2" id="KW-0119">Carbohydrate metabolism</keyword>
<evidence type="ECO:0000256" key="2">
    <source>
        <dbReference type="RuleBase" id="RU361173"/>
    </source>
</evidence>
<dbReference type="Gene3D" id="2.160.20.10">
    <property type="entry name" value="Single-stranded right-handed beta-helix, Pectin lyase-like"/>
    <property type="match status" value="1"/>
</dbReference>
<organism evidence="5 6">
    <name type="scientific">Streptomyces edwardsiae</name>
    <dbReference type="NCBI Taxonomy" id="3075527"/>
    <lineage>
        <taxon>Bacteria</taxon>
        <taxon>Bacillati</taxon>
        <taxon>Actinomycetota</taxon>
        <taxon>Actinomycetes</taxon>
        <taxon>Kitasatosporales</taxon>
        <taxon>Streptomycetaceae</taxon>
        <taxon>Streptomyces</taxon>
    </lineage>
</organism>
<evidence type="ECO:0000256" key="1">
    <source>
        <dbReference type="ARBA" id="ARBA00023239"/>
    </source>
</evidence>
<reference evidence="6" key="1">
    <citation type="submission" date="2023-07" db="EMBL/GenBank/DDBJ databases">
        <title>30 novel species of actinomycetes from the DSMZ collection.</title>
        <authorList>
            <person name="Nouioui I."/>
        </authorList>
    </citation>
    <scope>NUCLEOTIDE SEQUENCE [LARGE SCALE GENOMIC DNA]</scope>
    <source>
        <strain evidence="6">DSM 41636</strain>
    </source>
</reference>
<evidence type="ECO:0000313" key="5">
    <source>
        <dbReference type="EMBL" id="MDT0397730.1"/>
    </source>
</evidence>
<dbReference type="InterPro" id="IPR012334">
    <property type="entry name" value="Pectin_lyas_fold"/>
</dbReference>
<keyword evidence="3" id="KW-0732">Signal</keyword>